<feature type="region of interest" description="Disordered" evidence="1">
    <location>
        <begin position="1"/>
        <end position="26"/>
    </location>
</feature>
<accession>A0A0F4YFH1</accession>
<sequence>MPRRKVHHLAEDPIAPDETAHDGDIAEDDIARRQTEPVARERDQHTLAMVLQHVDAVLERCLALRQDDDGVEAHLAAVLLAVLRADLLDDALRRLDARWSVGVVDPVHPQAHLGCELQTQMAQSAATADDADALARVKSGFLERRVDGHASAHERRGVDGAHLVRQGGYLPAVDDGILAEPAVDADAIGADARAVDGVSSAVAVRTTLVQTLITLPTGMERATADANAIAEPESRCCCGRIGVLGQRDHRADILVGSDVRERDRIAGHLARGKHEIGVAVGSGVDADEQVVGRGEGWKGGVCGETVGGVVGVEELCFHCWGEGSR</sequence>
<comment type="caution">
    <text evidence="2">The sequence shown here is derived from an EMBL/GenBank/DDBJ whole genome shotgun (WGS) entry which is preliminary data.</text>
</comment>
<gene>
    <name evidence="2" type="ORF">T310_9518</name>
</gene>
<evidence type="ECO:0000313" key="2">
    <source>
        <dbReference type="EMBL" id="KKA16904.1"/>
    </source>
</evidence>
<evidence type="ECO:0000256" key="1">
    <source>
        <dbReference type="SAM" id="MobiDB-lite"/>
    </source>
</evidence>
<dbReference type="GeneID" id="25321451"/>
<dbReference type="EMBL" id="LASV01000732">
    <property type="protein sequence ID" value="KKA16904.1"/>
    <property type="molecule type" value="Genomic_DNA"/>
</dbReference>
<proteinExistence type="predicted"/>
<dbReference type="RefSeq" id="XP_013323516.1">
    <property type="nucleotide sequence ID" value="XM_013468062.1"/>
</dbReference>
<protein>
    <submittedName>
        <fullName evidence="2">Uncharacterized protein</fullName>
    </submittedName>
</protein>
<reference evidence="2 3" key="1">
    <citation type="submission" date="2015-04" db="EMBL/GenBank/DDBJ databases">
        <authorList>
            <person name="Heijne W.H."/>
            <person name="Fedorova N.D."/>
            <person name="Nierman W.C."/>
            <person name="Vollebregt A.W."/>
            <person name="Zhao Z."/>
            <person name="Wu L."/>
            <person name="Kumar M."/>
            <person name="Stam H."/>
            <person name="van den Berg M.A."/>
            <person name="Pel H.J."/>
        </authorList>
    </citation>
    <scope>NUCLEOTIDE SEQUENCE [LARGE SCALE GENOMIC DNA]</scope>
    <source>
        <strain evidence="2 3">CBS 393.64</strain>
    </source>
</reference>
<organism evidence="2 3">
    <name type="scientific">Rasamsonia emersonii (strain ATCC 16479 / CBS 393.64 / IMI 116815)</name>
    <dbReference type="NCBI Taxonomy" id="1408163"/>
    <lineage>
        <taxon>Eukaryota</taxon>
        <taxon>Fungi</taxon>
        <taxon>Dikarya</taxon>
        <taxon>Ascomycota</taxon>
        <taxon>Pezizomycotina</taxon>
        <taxon>Eurotiomycetes</taxon>
        <taxon>Eurotiomycetidae</taxon>
        <taxon>Eurotiales</taxon>
        <taxon>Trichocomaceae</taxon>
        <taxon>Rasamsonia</taxon>
    </lineage>
</organism>
<dbReference type="Proteomes" id="UP000053958">
    <property type="component" value="Unassembled WGS sequence"/>
</dbReference>
<name>A0A0F4YFH1_RASE3</name>
<evidence type="ECO:0000313" key="3">
    <source>
        <dbReference type="Proteomes" id="UP000053958"/>
    </source>
</evidence>
<keyword evidence="3" id="KW-1185">Reference proteome</keyword>
<dbReference type="AlphaFoldDB" id="A0A0F4YFH1"/>